<dbReference type="Pfam" id="PF25129">
    <property type="entry name" value="Pyr4-TMTC"/>
    <property type="match status" value="1"/>
</dbReference>
<evidence type="ECO:0000313" key="6">
    <source>
        <dbReference type="EMBL" id="ORV55168.1"/>
    </source>
</evidence>
<sequence>MSLIDMFGLASGIFWILTYACVIRQGLLDRSYAMPFLALAMNITWEFLFTFIYPSVGGMLQEVINAIWFAADIAILAVFVKYWRSDYPKNLPQSYFWPMFVFAFAMVTPMMVAIVSVFGRENGSVYTAYVDNLIMSALFLSMLMRRGDRRGQSMWIAWGKLLGTVTASISQYLYAPGNVVWLVIYVEILVLDVLYVFLLSKAPRYQRAEGLAILTPA</sequence>
<feature type="transmembrane region" description="Helical" evidence="5">
    <location>
        <begin position="6"/>
        <end position="23"/>
    </location>
</feature>
<feature type="transmembrane region" description="Helical" evidence="5">
    <location>
        <begin position="155"/>
        <end position="173"/>
    </location>
</feature>
<feature type="transmembrane region" description="Helical" evidence="5">
    <location>
        <begin position="95"/>
        <end position="118"/>
    </location>
</feature>
<feature type="transmembrane region" description="Helical" evidence="5">
    <location>
        <begin position="66"/>
        <end position="83"/>
    </location>
</feature>
<keyword evidence="2 5" id="KW-0812">Transmembrane</keyword>
<keyword evidence="4 5" id="KW-0472">Membrane</keyword>
<dbReference type="OrthoDB" id="7825963at2"/>
<dbReference type="GO" id="GO:0016829">
    <property type="term" value="F:lyase activity"/>
    <property type="evidence" value="ECO:0007669"/>
    <property type="project" value="InterPro"/>
</dbReference>
<feature type="transmembrane region" description="Helical" evidence="5">
    <location>
        <begin position="35"/>
        <end position="54"/>
    </location>
</feature>
<feature type="transmembrane region" description="Helical" evidence="5">
    <location>
        <begin position="124"/>
        <end position="143"/>
    </location>
</feature>
<evidence type="ECO:0000256" key="1">
    <source>
        <dbReference type="ARBA" id="ARBA00004141"/>
    </source>
</evidence>
<proteinExistence type="predicted"/>
<accession>A0A1X1UEL9</accession>
<dbReference type="RefSeq" id="WP_085220959.1">
    <property type="nucleotide sequence ID" value="NZ_AP022576.1"/>
</dbReference>
<dbReference type="GO" id="GO:0016020">
    <property type="term" value="C:membrane"/>
    <property type="evidence" value="ECO:0007669"/>
    <property type="project" value="UniProtKB-SubCell"/>
</dbReference>
<dbReference type="EMBL" id="LQOV01000007">
    <property type="protein sequence ID" value="ORV55168.1"/>
    <property type="molecule type" value="Genomic_DNA"/>
</dbReference>
<gene>
    <name evidence="6" type="ORF">AWC05_15060</name>
</gene>
<dbReference type="Proteomes" id="UP000193010">
    <property type="component" value="Unassembled WGS sequence"/>
</dbReference>
<dbReference type="AlphaFoldDB" id="A0A1X1UEL9"/>
<dbReference type="PANTHER" id="PTHR42038">
    <property type="match status" value="1"/>
</dbReference>
<organism evidence="6 7">
    <name type="scientific">Mycobacterium florentinum</name>
    <dbReference type="NCBI Taxonomy" id="292462"/>
    <lineage>
        <taxon>Bacteria</taxon>
        <taxon>Bacillati</taxon>
        <taxon>Actinomycetota</taxon>
        <taxon>Actinomycetes</taxon>
        <taxon>Mycobacteriales</taxon>
        <taxon>Mycobacteriaceae</taxon>
        <taxon>Mycobacterium</taxon>
        <taxon>Mycobacterium simiae complex</taxon>
    </lineage>
</organism>
<protein>
    <submittedName>
        <fullName evidence="6">Uncharacterized protein</fullName>
    </submittedName>
</protein>
<comment type="caution">
    <text evidence="6">The sequence shown here is derived from an EMBL/GenBank/DDBJ whole genome shotgun (WGS) entry which is preliminary data.</text>
</comment>
<keyword evidence="3 5" id="KW-1133">Transmembrane helix</keyword>
<dbReference type="InterPro" id="IPR039020">
    <property type="entry name" value="PaxB-like"/>
</dbReference>
<feature type="transmembrane region" description="Helical" evidence="5">
    <location>
        <begin position="179"/>
        <end position="198"/>
    </location>
</feature>
<evidence type="ECO:0000256" key="3">
    <source>
        <dbReference type="ARBA" id="ARBA00022989"/>
    </source>
</evidence>
<dbReference type="PANTHER" id="PTHR42038:SF2">
    <property type="entry name" value="TERPENE CYCLASE AUSL"/>
    <property type="match status" value="1"/>
</dbReference>
<evidence type="ECO:0000313" key="7">
    <source>
        <dbReference type="Proteomes" id="UP000193010"/>
    </source>
</evidence>
<evidence type="ECO:0000256" key="2">
    <source>
        <dbReference type="ARBA" id="ARBA00022692"/>
    </source>
</evidence>
<name>A0A1X1UEL9_MYCFL</name>
<evidence type="ECO:0000256" key="5">
    <source>
        <dbReference type="SAM" id="Phobius"/>
    </source>
</evidence>
<keyword evidence="7" id="KW-1185">Reference proteome</keyword>
<evidence type="ECO:0000256" key="4">
    <source>
        <dbReference type="ARBA" id="ARBA00023136"/>
    </source>
</evidence>
<comment type="subcellular location">
    <subcellularLocation>
        <location evidence="1">Membrane</location>
        <topology evidence="1">Multi-pass membrane protein</topology>
    </subcellularLocation>
</comment>
<reference evidence="6 7" key="1">
    <citation type="submission" date="2016-01" db="EMBL/GenBank/DDBJ databases">
        <title>The new phylogeny of the genus Mycobacterium.</title>
        <authorList>
            <person name="Tarcisio F."/>
            <person name="Conor M."/>
            <person name="Antonella G."/>
            <person name="Elisabetta G."/>
            <person name="Giulia F.S."/>
            <person name="Sara T."/>
            <person name="Anna F."/>
            <person name="Clotilde B."/>
            <person name="Roberto B."/>
            <person name="Veronica D.S."/>
            <person name="Fabio R."/>
            <person name="Monica P."/>
            <person name="Olivier J."/>
            <person name="Enrico T."/>
            <person name="Nicola S."/>
        </authorList>
    </citation>
    <scope>NUCLEOTIDE SEQUENCE [LARGE SCALE GENOMIC DNA]</scope>
    <source>
        <strain evidence="6 7">DSM 44852</strain>
    </source>
</reference>